<dbReference type="PANTHER" id="PTHR21641">
    <property type="entry name" value="TRANSLATION INITIATION FACTOR-RELATED"/>
    <property type="match status" value="1"/>
</dbReference>
<dbReference type="Proteomes" id="UP000242525">
    <property type="component" value="Unassembled WGS sequence"/>
</dbReference>
<reference evidence="3" key="2">
    <citation type="journal article" date="2020" name="Front. Microbiol.">
        <title>Phenotypic and Genetic Characterization of the Cheese Ripening Yeast Geotrichum candidum.</title>
        <authorList>
            <person name="Perkins V."/>
            <person name="Vignola S."/>
            <person name="Lessard M.H."/>
            <person name="Plante P.L."/>
            <person name="Corbeil J."/>
            <person name="Dugat-Bony E."/>
            <person name="Frenette M."/>
            <person name="Labrie S."/>
        </authorList>
    </citation>
    <scope>NUCLEOTIDE SEQUENCE</scope>
    <source>
        <strain evidence="3">LMA-70</strain>
    </source>
</reference>
<dbReference type="EMBL" id="QQZK01000036">
    <property type="protein sequence ID" value="KAF5101603.1"/>
    <property type="molecule type" value="Genomic_DNA"/>
</dbReference>
<dbReference type="EMBL" id="CCBN010000011">
    <property type="protein sequence ID" value="CDO55388.1"/>
    <property type="molecule type" value="Genomic_DNA"/>
</dbReference>
<evidence type="ECO:0000313" key="2">
    <source>
        <dbReference type="EMBL" id="CDO55388.1"/>
    </source>
</evidence>
<proteinExistence type="predicted"/>
<dbReference type="PANTHER" id="PTHR21641:SF0">
    <property type="entry name" value="RNA-BINDING PROTEIN EIF1AD-RELATED"/>
    <property type="match status" value="1"/>
</dbReference>
<dbReference type="GO" id="GO:0005634">
    <property type="term" value="C:nucleus"/>
    <property type="evidence" value="ECO:0007669"/>
    <property type="project" value="TreeGrafter"/>
</dbReference>
<evidence type="ECO:0000313" key="3">
    <source>
        <dbReference type="EMBL" id="KAF5101603.1"/>
    </source>
</evidence>
<keyword evidence="4" id="KW-1185">Reference proteome</keyword>
<dbReference type="InterPro" id="IPR039294">
    <property type="entry name" value="EIF1AD"/>
</dbReference>
<comment type="caution">
    <text evidence="2">The sequence shown here is derived from an EMBL/GenBank/DDBJ whole genome shotgun (WGS) entry which is preliminary data.</text>
</comment>
<protein>
    <recommendedName>
        <fullName evidence="5">S1-like domain-containing protein</fullName>
    </recommendedName>
</protein>
<gene>
    <name evidence="2" type="ORF">BN980_GECA11s00395g</name>
    <name evidence="3" type="ORF">DV451_002120</name>
</gene>
<feature type="compositionally biased region" description="Acidic residues" evidence="1">
    <location>
        <begin position="78"/>
        <end position="95"/>
    </location>
</feature>
<dbReference type="AlphaFoldDB" id="A0A0J9XDF6"/>
<reference evidence="2 4" key="1">
    <citation type="submission" date="2014-03" db="EMBL/GenBank/DDBJ databases">
        <authorList>
            <person name="Casaregola S."/>
        </authorList>
    </citation>
    <scope>NUCLEOTIDE SEQUENCE [LARGE SCALE GENOMIC DNA]</scope>
    <source>
        <strain evidence="2 4">CLIB 918</strain>
    </source>
</reference>
<evidence type="ECO:0000256" key="1">
    <source>
        <dbReference type="SAM" id="MobiDB-lite"/>
    </source>
</evidence>
<organism evidence="2 4">
    <name type="scientific">Geotrichum candidum</name>
    <name type="common">Oospora lactis</name>
    <name type="synonym">Dipodascus geotrichum</name>
    <dbReference type="NCBI Taxonomy" id="1173061"/>
    <lineage>
        <taxon>Eukaryota</taxon>
        <taxon>Fungi</taxon>
        <taxon>Dikarya</taxon>
        <taxon>Ascomycota</taxon>
        <taxon>Saccharomycotina</taxon>
        <taxon>Dipodascomycetes</taxon>
        <taxon>Dipodascales</taxon>
        <taxon>Dipodascaceae</taxon>
        <taxon>Geotrichum</taxon>
    </lineage>
</organism>
<accession>A0A0J9XDF6</accession>
<evidence type="ECO:0000313" key="4">
    <source>
        <dbReference type="Proteomes" id="UP000242525"/>
    </source>
</evidence>
<dbReference type="OrthoDB" id="1738325at2759"/>
<dbReference type="InterPro" id="IPR012340">
    <property type="entry name" value="NA-bd_OB-fold"/>
</dbReference>
<evidence type="ECO:0008006" key="5">
    <source>
        <dbReference type="Google" id="ProtNLM"/>
    </source>
</evidence>
<sequence length="209" mass="23510">MGKAKATKALFNTLGVPPDGLKPNEFIVKVGAAKGNSLYNVRIPESSRAQLETFFVIPPEAEVSADEEINKKKKPVPLDDDSDSDESSSEEEEEEAQIKLGPELMVEMPPKFRNTIFIKRGGYCVVTIYEELVAKSQPAETDDKTTTTSADPVKPSLADYRVHGELSNIVVNDKDWQKYPYWPLEFRRVTKGWDISSDEEESEEEEYSD</sequence>
<feature type="region of interest" description="Disordered" evidence="1">
    <location>
        <begin position="65"/>
        <end position="101"/>
    </location>
</feature>
<dbReference type="Proteomes" id="UP000750522">
    <property type="component" value="Unassembled WGS sequence"/>
</dbReference>
<dbReference type="Gene3D" id="2.40.50.140">
    <property type="entry name" value="Nucleic acid-binding proteins"/>
    <property type="match status" value="1"/>
</dbReference>
<dbReference type="STRING" id="1173061.A0A0J9XDF6"/>
<reference evidence="3" key="3">
    <citation type="submission" date="2020-01" db="EMBL/GenBank/DDBJ databases">
        <authorList>
            <person name="Perkins V."/>
            <person name="Lessard M.-H."/>
            <person name="Dugat-Bony E."/>
            <person name="Frenette M."/>
            <person name="Labrie S."/>
        </authorList>
    </citation>
    <scope>NUCLEOTIDE SEQUENCE</scope>
    <source>
        <strain evidence="3">LMA-70</strain>
    </source>
</reference>
<name>A0A0J9XDF6_GEOCN</name>